<dbReference type="GeneID" id="84593078"/>
<evidence type="ECO:0000313" key="2">
    <source>
        <dbReference type="RefSeq" id="XP_059602404.1"/>
    </source>
</evidence>
<gene>
    <name evidence="2" type="ORF">An15g00180</name>
</gene>
<dbReference type="RefSeq" id="XP_059602404.1">
    <property type="nucleotide sequence ID" value="XM_059744421.1"/>
</dbReference>
<dbReference type="AlphaFoldDB" id="A0AAJ8E0I0"/>
<accession>A0AAJ8E0I0</accession>
<evidence type="ECO:0000256" key="1">
    <source>
        <dbReference type="SAM" id="SignalP"/>
    </source>
</evidence>
<keyword evidence="1" id="KW-0732">Signal</keyword>
<protein>
    <recommendedName>
        <fullName evidence="3">Secreted protein</fullName>
    </recommendedName>
</protein>
<reference evidence="2" key="2">
    <citation type="submission" date="2025-08" db="UniProtKB">
        <authorList>
            <consortium name="RefSeq"/>
        </authorList>
    </citation>
    <scope>IDENTIFICATION</scope>
</reference>
<dbReference type="VEuPathDB" id="FungiDB:An15g00180"/>
<feature type="chain" id="PRO_5044823797" description="Secreted protein" evidence="1">
    <location>
        <begin position="26"/>
        <end position="90"/>
    </location>
</feature>
<name>A0AAJ8E0I0_ASPNG</name>
<feature type="signal peptide" evidence="1">
    <location>
        <begin position="1"/>
        <end position="25"/>
    </location>
</feature>
<dbReference type="KEGG" id="ang:An15g00180"/>
<organism evidence="2">
    <name type="scientific">Aspergillus niger</name>
    <dbReference type="NCBI Taxonomy" id="5061"/>
    <lineage>
        <taxon>Eukaryota</taxon>
        <taxon>Fungi</taxon>
        <taxon>Dikarya</taxon>
        <taxon>Ascomycota</taxon>
        <taxon>Pezizomycotina</taxon>
        <taxon>Eurotiomycetes</taxon>
        <taxon>Eurotiomycetidae</taxon>
        <taxon>Eurotiales</taxon>
        <taxon>Aspergillaceae</taxon>
        <taxon>Aspergillus</taxon>
        <taxon>Aspergillus subgen. Circumdati</taxon>
    </lineage>
</organism>
<sequence>MVLLPASPPLLLAVSGCWWVWYCICISSPGVEHQQINSHVCHRNYSPHINYPSNVPGLEFDLQDSYDSSTSTLLSCFYIHSSLTAHERKS</sequence>
<proteinExistence type="predicted"/>
<reference evidence="2" key="1">
    <citation type="submission" date="2025-02" db="EMBL/GenBank/DDBJ databases">
        <authorList>
            <consortium name="NCBI Genome Project"/>
        </authorList>
    </citation>
    <scope>NUCLEOTIDE SEQUENCE</scope>
</reference>
<evidence type="ECO:0008006" key="3">
    <source>
        <dbReference type="Google" id="ProtNLM"/>
    </source>
</evidence>